<sequence>MNGKRVIKSVMSLASTSGNRAHPVTAAGTKKLPGERKWSRRSGGMAEINRGSGEERWEEVLPAGNTVCSNCAGLYSAYRPHFARELAHGCLMKY</sequence>
<proteinExistence type="predicted"/>
<name>A0A4C2A4W2_EUMVA</name>
<feature type="region of interest" description="Disordered" evidence="1">
    <location>
        <begin position="14"/>
        <end position="51"/>
    </location>
</feature>
<dbReference type="Proteomes" id="UP000299102">
    <property type="component" value="Unassembled WGS sequence"/>
</dbReference>
<evidence type="ECO:0000256" key="1">
    <source>
        <dbReference type="SAM" id="MobiDB-lite"/>
    </source>
</evidence>
<evidence type="ECO:0000313" key="3">
    <source>
        <dbReference type="Proteomes" id="UP000299102"/>
    </source>
</evidence>
<dbReference type="EMBL" id="BGZK01002483">
    <property type="protein sequence ID" value="GBP94274.1"/>
    <property type="molecule type" value="Genomic_DNA"/>
</dbReference>
<protein>
    <submittedName>
        <fullName evidence="2">Uncharacterized protein</fullName>
    </submittedName>
</protein>
<comment type="caution">
    <text evidence="2">The sequence shown here is derived from an EMBL/GenBank/DDBJ whole genome shotgun (WGS) entry which is preliminary data.</text>
</comment>
<evidence type="ECO:0000313" key="2">
    <source>
        <dbReference type="EMBL" id="GBP94274.1"/>
    </source>
</evidence>
<organism evidence="2 3">
    <name type="scientific">Eumeta variegata</name>
    <name type="common">Bagworm moth</name>
    <name type="synonym">Eumeta japonica</name>
    <dbReference type="NCBI Taxonomy" id="151549"/>
    <lineage>
        <taxon>Eukaryota</taxon>
        <taxon>Metazoa</taxon>
        <taxon>Ecdysozoa</taxon>
        <taxon>Arthropoda</taxon>
        <taxon>Hexapoda</taxon>
        <taxon>Insecta</taxon>
        <taxon>Pterygota</taxon>
        <taxon>Neoptera</taxon>
        <taxon>Endopterygota</taxon>
        <taxon>Lepidoptera</taxon>
        <taxon>Glossata</taxon>
        <taxon>Ditrysia</taxon>
        <taxon>Tineoidea</taxon>
        <taxon>Psychidae</taxon>
        <taxon>Oiketicinae</taxon>
        <taxon>Eumeta</taxon>
    </lineage>
</organism>
<keyword evidence="3" id="KW-1185">Reference proteome</keyword>
<dbReference type="AlphaFoldDB" id="A0A4C2A4W2"/>
<reference evidence="2 3" key="1">
    <citation type="journal article" date="2019" name="Commun. Biol.">
        <title>The bagworm genome reveals a unique fibroin gene that provides high tensile strength.</title>
        <authorList>
            <person name="Kono N."/>
            <person name="Nakamura H."/>
            <person name="Ohtoshi R."/>
            <person name="Tomita M."/>
            <person name="Numata K."/>
            <person name="Arakawa K."/>
        </authorList>
    </citation>
    <scope>NUCLEOTIDE SEQUENCE [LARGE SCALE GENOMIC DNA]</scope>
</reference>
<accession>A0A4C2A4W2</accession>
<gene>
    <name evidence="2" type="ORF">EVAR_99298_1</name>
</gene>